<dbReference type="EMBL" id="CP144054">
    <property type="protein sequence ID" value="WWD17883.1"/>
    <property type="molecule type" value="Genomic_DNA"/>
</dbReference>
<dbReference type="InterPro" id="IPR013328">
    <property type="entry name" value="6PGD_dom2"/>
</dbReference>
<dbReference type="Gene3D" id="1.10.1040.10">
    <property type="entry name" value="N-(1-d-carboxylethyl)-l-norvaline Dehydrogenase, domain 2"/>
    <property type="match status" value="1"/>
</dbReference>
<accession>A0A5M6C3K5</accession>
<proteinExistence type="predicted"/>
<dbReference type="AlphaFoldDB" id="A0A5M6C3K5"/>
<keyword evidence="2" id="KW-1185">Reference proteome</keyword>
<dbReference type="InterPro" id="IPR013332">
    <property type="entry name" value="KPR_N"/>
</dbReference>
<evidence type="ECO:0000313" key="2">
    <source>
        <dbReference type="Proteomes" id="UP000322225"/>
    </source>
</evidence>
<name>A0A5M6C3K5_9TREE</name>
<dbReference type="InterPro" id="IPR013752">
    <property type="entry name" value="KPA_reductase"/>
</dbReference>
<dbReference type="Pfam" id="PF08546">
    <property type="entry name" value="ApbA_C"/>
    <property type="match status" value="1"/>
</dbReference>
<evidence type="ECO:0000313" key="1">
    <source>
        <dbReference type="EMBL" id="WWD17883.1"/>
    </source>
</evidence>
<dbReference type="PANTHER" id="PTHR21708">
    <property type="entry name" value="PROBABLE 2-DEHYDROPANTOATE 2-REDUCTASE"/>
    <property type="match status" value="1"/>
</dbReference>
<dbReference type="OrthoDB" id="3609at2759"/>
<reference evidence="1" key="1">
    <citation type="submission" date="2017-08" db="EMBL/GenBank/DDBJ databases">
        <authorList>
            <person name="Cuomo C."/>
            <person name="Billmyre B."/>
            <person name="Heitman J."/>
        </authorList>
    </citation>
    <scope>NUCLEOTIDE SEQUENCE</scope>
    <source>
        <strain evidence="1">CBS 12478</strain>
    </source>
</reference>
<dbReference type="InterPro" id="IPR008927">
    <property type="entry name" value="6-PGluconate_DH-like_C_sf"/>
</dbReference>
<protein>
    <submittedName>
        <fullName evidence="1">Uncharacterized protein</fullName>
    </submittedName>
</protein>
<dbReference type="Pfam" id="PF02558">
    <property type="entry name" value="ApbA"/>
    <property type="match status" value="1"/>
</dbReference>
<dbReference type="InterPro" id="IPR051402">
    <property type="entry name" value="KPR-Related"/>
</dbReference>
<gene>
    <name evidence="1" type="ORF">CI109_102327</name>
</gene>
<reference evidence="1" key="2">
    <citation type="submission" date="2024-01" db="EMBL/GenBank/DDBJ databases">
        <title>Comparative genomics of Cryptococcus and Kwoniella reveals pathogenesis evolution and contrasting modes of karyotype evolution via chromosome fusion or intercentromeric recombination.</title>
        <authorList>
            <person name="Coelho M.A."/>
            <person name="David-Palma M."/>
            <person name="Shea T."/>
            <person name="Bowers K."/>
            <person name="McGinley-Smith S."/>
            <person name="Mohammad A.W."/>
            <person name="Gnirke A."/>
            <person name="Yurkov A.M."/>
            <person name="Nowrousian M."/>
            <person name="Sun S."/>
            <person name="Cuomo C.A."/>
            <person name="Heitman J."/>
        </authorList>
    </citation>
    <scope>NUCLEOTIDE SEQUENCE</scope>
    <source>
        <strain evidence="1">CBS 12478</strain>
    </source>
</reference>
<dbReference type="GeneID" id="43588651"/>
<dbReference type="KEGG" id="ksn:43588651"/>
<sequence>MTNTQLSNGNVNGHSTGPVDILLIGLGSIGSVYSYLLEKSGRARVTAVARSNYSLYSTTGATLDTDRFGKVEGYKPHRVFKSQKEALEDGTRYAFALVCTKCLPDVLPNTTLLADAISSGQVEAWSLIQNGLGVEEDLYQAVKESESPVMSSCAWLGVVTSPDGTVVRWTGNDLLVTGIYPPLPAKGSSDTRVFSQREDDAVNLWSDLIKAGEGNVKLTDRIDSVRFSKNVWNCAWASVQGLTRTTSYPFSFLEPEHKEMIKSFLREIVTVGFESSLLWQGMIQYPAGDVSEGLEAVVNYAWDKPVGMAVSRGGGHRMSLLVDVEMGRPFEVEVITGAVLRLAQKHNVPTPRLEFIYAMLKALQANIIMENKKKAEEKAVGA</sequence>
<dbReference type="SUPFAM" id="SSF48179">
    <property type="entry name" value="6-phosphogluconate dehydrogenase C-terminal domain-like"/>
    <property type="match status" value="1"/>
</dbReference>
<dbReference type="PANTHER" id="PTHR21708:SF43">
    <property type="entry name" value="KETOPANTOATE REDUCTASE C-TERMINAL DOMAIN-CONTAINING PROTEIN"/>
    <property type="match status" value="1"/>
</dbReference>
<dbReference type="Gene3D" id="3.40.50.720">
    <property type="entry name" value="NAD(P)-binding Rossmann-like Domain"/>
    <property type="match status" value="1"/>
</dbReference>
<dbReference type="RefSeq" id="XP_031861380.1">
    <property type="nucleotide sequence ID" value="XM_032004515.1"/>
</dbReference>
<dbReference type="Proteomes" id="UP000322225">
    <property type="component" value="Chromosome 4"/>
</dbReference>
<organism evidence="1 2">
    <name type="scientific">Kwoniella shandongensis</name>
    <dbReference type="NCBI Taxonomy" id="1734106"/>
    <lineage>
        <taxon>Eukaryota</taxon>
        <taxon>Fungi</taxon>
        <taxon>Dikarya</taxon>
        <taxon>Basidiomycota</taxon>
        <taxon>Agaricomycotina</taxon>
        <taxon>Tremellomycetes</taxon>
        <taxon>Tremellales</taxon>
        <taxon>Cryptococcaceae</taxon>
        <taxon>Kwoniella</taxon>
    </lineage>
</organism>
<dbReference type="GO" id="GO:0005737">
    <property type="term" value="C:cytoplasm"/>
    <property type="evidence" value="ECO:0007669"/>
    <property type="project" value="TreeGrafter"/>
</dbReference>